<proteinExistence type="predicted"/>
<feature type="domain" description="Protein kinase" evidence="1">
    <location>
        <begin position="21"/>
        <end position="278"/>
    </location>
</feature>
<dbReference type="Proteomes" id="UP001470230">
    <property type="component" value="Unassembled WGS sequence"/>
</dbReference>
<gene>
    <name evidence="2" type="ORF">M9Y10_042792</name>
</gene>
<protein>
    <recommendedName>
        <fullName evidence="1">Protein kinase domain-containing protein</fullName>
    </recommendedName>
</protein>
<dbReference type="InterPro" id="IPR008271">
    <property type="entry name" value="Ser/Thr_kinase_AS"/>
</dbReference>
<accession>A0ABR2JXU8</accession>
<evidence type="ECO:0000259" key="1">
    <source>
        <dbReference type="PROSITE" id="PS50011"/>
    </source>
</evidence>
<dbReference type="InterPro" id="IPR000719">
    <property type="entry name" value="Prot_kinase_dom"/>
</dbReference>
<dbReference type="SMART" id="SM00220">
    <property type="entry name" value="S_TKc"/>
    <property type="match status" value="1"/>
</dbReference>
<evidence type="ECO:0000313" key="2">
    <source>
        <dbReference type="EMBL" id="KAK8883694.1"/>
    </source>
</evidence>
<dbReference type="Gene3D" id="1.10.510.10">
    <property type="entry name" value="Transferase(Phosphotransferase) domain 1"/>
    <property type="match status" value="1"/>
</dbReference>
<name>A0ABR2JXU8_9EUKA</name>
<dbReference type="EMBL" id="JAPFFF010000008">
    <property type="protein sequence ID" value="KAK8883694.1"/>
    <property type="molecule type" value="Genomic_DNA"/>
</dbReference>
<dbReference type="SUPFAM" id="SSF56112">
    <property type="entry name" value="Protein kinase-like (PK-like)"/>
    <property type="match status" value="1"/>
</dbReference>
<dbReference type="InterPro" id="IPR011009">
    <property type="entry name" value="Kinase-like_dom_sf"/>
</dbReference>
<reference evidence="2 3" key="1">
    <citation type="submission" date="2024-04" db="EMBL/GenBank/DDBJ databases">
        <title>Tritrichomonas musculus Genome.</title>
        <authorList>
            <person name="Alves-Ferreira E."/>
            <person name="Grigg M."/>
            <person name="Lorenzi H."/>
            <person name="Galac M."/>
        </authorList>
    </citation>
    <scope>NUCLEOTIDE SEQUENCE [LARGE SCALE GENOMIC DNA]</scope>
    <source>
        <strain evidence="2 3">EAF2021</strain>
    </source>
</reference>
<dbReference type="PROSITE" id="PS00108">
    <property type="entry name" value="PROTEIN_KINASE_ST"/>
    <property type="match status" value="1"/>
</dbReference>
<dbReference type="Gene3D" id="3.30.200.20">
    <property type="entry name" value="Phosphorylase Kinase, domain 1"/>
    <property type="match status" value="1"/>
</dbReference>
<comment type="caution">
    <text evidence="2">The sequence shown here is derived from an EMBL/GenBank/DDBJ whole genome shotgun (WGS) entry which is preliminary data.</text>
</comment>
<organism evidence="2 3">
    <name type="scientific">Tritrichomonas musculus</name>
    <dbReference type="NCBI Taxonomy" id="1915356"/>
    <lineage>
        <taxon>Eukaryota</taxon>
        <taxon>Metamonada</taxon>
        <taxon>Parabasalia</taxon>
        <taxon>Tritrichomonadida</taxon>
        <taxon>Tritrichomonadidae</taxon>
        <taxon>Tritrichomonas</taxon>
    </lineage>
</organism>
<dbReference type="Pfam" id="PF00069">
    <property type="entry name" value="Pkinase"/>
    <property type="match status" value="1"/>
</dbReference>
<dbReference type="PANTHER" id="PTHR24347">
    <property type="entry name" value="SERINE/THREONINE-PROTEIN KINASE"/>
    <property type="match status" value="1"/>
</dbReference>
<evidence type="ECO:0000313" key="3">
    <source>
        <dbReference type="Proteomes" id="UP001470230"/>
    </source>
</evidence>
<dbReference type="PROSITE" id="PS50011">
    <property type="entry name" value="PROTEIN_KINASE_DOM"/>
    <property type="match status" value="1"/>
</dbReference>
<keyword evidence="3" id="KW-1185">Reference proteome</keyword>
<sequence length="281" mass="33250">MDTFWADYSPKPKTGEIYGCYKIEKKMTETNSSILMLAKDKRDSTLKVLKFVKYKKAHSNRFDSEIKIMDMFDHPNILKYEYSIFQAPYLIIATKYAQFDNLFEFVKKYYKDGMPEEKVRKIMRQILESIKILHNQEICHRDIKPQNFLVYDKYPEIKIKLSDFGMAKHFNSNEKSTEFVGTALYSAPEIYLKEPYDKNIDIWSAGVTMFVLLTNNSPFNESDIRNPISRQIIRGKLNYLLLKFCDISEEATEMIKKMCRVHPDNRLSAKELLDDPWMTKK</sequence>